<evidence type="ECO:0000256" key="3">
    <source>
        <dbReference type="ARBA" id="ARBA00022692"/>
    </source>
</evidence>
<accession>A0ABW3G5K9</accession>
<evidence type="ECO:0000313" key="8">
    <source>
        <dbReference type="EMBL" id="MFD0925636.1"/>
    </source>
</evidence>
<protein>
    <submittedName>
        <fullName evidence="8">MFS transporter</fullName>
    </submittedName>
</protein>
<dbReference type="SUPFAM" id="SSF103473">
    <property type="entry name" value="MFS general substrate transporter"/>
    <property type="match status" value="1"/>
</dbReference>
<evidence type="ECO:0000256" key="6">
    <source>
        <dbReference type="SAM" id="Phobius"/>
    </source>
</evidence>
<sequence>MSASRVRRRSNRLSPMGFVVGFGVVSMLTDMVYEGARSITGPYLAALGASAAVVGLITGVGEAVALILRMVTGPISDRVGRQWDQSMLGYAMTAIAAPLIALTGALWSASALVIVERFGKAVRTPARDTMLAQASAGRRRGRVFAVHEALDQSGALIGPLLVAGAVAWIGYRAGFGVLAIPGALALVALLWLRRAVPAPASYEESVQRPSTGVSPTRLPAEFWRYAVFTAVAMAGSSTFAVLAFHMHARHVIPDALIPVVYAGAMAAAAAAAIVSGRLYDAVGMRALMIALPLAAAVPVLVFTTSAALVVIGAVVWGASMGVHESTFRAAVADLVPATRRGTGFGVFAAVYGVAWLGGSVLIGALYERSVPTVIGYTAATQIAAAGLLLAITRGPRSGSTLTA</sequence>
<feature type="domain" description="Major facilitator superfamily (MFS) profile" evidence="7">
    <location>
        <begin position="16"/>
        <end position="398"/>
    </location>
</feature>
<feature type="transmembrane region" description="Helical" evidence="6">
    <location>
        <begin position="373"/>
        <end position="391"/>
    </location>
</feature>
<evidence type="ECO:0000313" key="9">
    <source>
        <dbReference type="Proteomes" id="UP001597068"/>
    </source>
</evidence>
<keyword evidence="5 6" id="KW-0472">Membrane</keyword>
<feature type="transmembrane region" description="Helical" evidence="6">
    <location>
        <begin position="88"/>
        <end position="115"/>
    </location>
</feature>
<dbReference type="EMBL" id="JBHTIL010000001">
    <property type="protein sequence ID" value="MFD0925636.1"/>
    <property type="molecule type" value="Genomic_DNA"/>
</dbReference>
<feature type="transmembrane region" description="Helical" evidence="6">
    <location>
        <begin position="12"/>
        <end position="33"/>
    </location>
</feature>
<keyword evidence="4 6" id="KW-1133">Transmembrane helix</keyword>
<feature type="transmembrane region" description="Helical" evidence="6">
    <location>
        <begin position="222"/>
        <end position="243"/>
    </location>
</feature>
<comment type="caution">
    <text evidence="8">The sequence shown here is derived from an EMBL/GenBank/DDBJ whole genome shotgun (WGS) entry which is preliminary data.</text>
</comment>
<feature type="transmembrane region" description="Helical" evidence="6">
    <location>
        <begin position="255"/>
        <end position="274"/>
    </location>
</feature>
<feature type="transmembrane region" description="Helical" evidence="6">
    <location>
        <begin position="45"/>
        <end position="68"/>
    </location>
</feature>
<keyword evidence="2" id="KW-1003">Cell membrane</keyword>
<evidence type="ECO:0000256" key="4">
    <source>
        <dbReference type="ARBA" id="ARBA00022989"/>
    </source>
</evidence>
<organism evidence="8 9">
    <name type="scientific">Williamsia deligens</name>
    <dbReference type="NCBI Taxonomy" id="321325"/>
    <lineage>
        <taxon>Bacteria</taxon>
        <taxon>Bacillati</taxon>
        <taxon>Actinomycetota</taxon>
        <taxon>Actinomycetes</taxon>
        <taxon>Mycobacteriales</taxon>
        <taxon>Nocardiaceae</taxon>
        <taxon>Williamsia</taxon>
    </lineage>
</organism>
<keyword evidence="3 6" id="KW-0812">Transmembrane</keyword>
<dbReference type="PANTHER" id="PTHR42688">
    <property type="entry name" value="CONSERVED PROTEIN"/>
    <property type="match status" value="1"/>
</dbReference>
<dbReference type="InterPro" id="IPR036259">
    <property type="entry name" value="MFS_trans_sf"/>
</dbReference>
<dbReference type="CDD" id="cd17370">
    <property type="entry name" value="MFS_MJ1317_like"/>
    <property type="match status" value="1"/>
</dbReference>
<feature type="transmembrane region" description="Helical" evidence="6">
    <location>
        <begin position="169"/>
        <end position="192"/>
    </location>
</feature>
<feature type="transmembrane region" description="Helical" evidence="6">
    <location>
        <begin position="344"/>
        <end position="366"/>
    </location>
</feature>
<evidence type="ECO:0000259" key="7">
    <source>
        <dbReference type="PROSITE" id="PS50850"/>
    </source>
</evidence>
<evidence type="ECO:0000256" key="5">
    <source>
        <dbReference type="ARBA" id="ARBA00023136"/>
    </source>
</evidence>
<dbReference type="InterPro" id="IPR011701">
    <property type="entry name" value="MFS"/>
</dbReference>
<dbReference type="Pfam" id="PF07690">
    <property type="entry name" value="MFS_1"/>
    <property type="match status" value="1"/>
</dbReference>
<comment type="subcellular location">
    <subcellularLocation>
        <location evidence="1">Cell membrane</location>
        <topology evidence="1">Multi-pass membrane protein</topology>
    </subcellularLocation>
</comment>
<feature type="transmembrane region" description="Helical" evidence="6">
    <location>
        <begin position="286"/>
        <end position="316"/>
    </location>
</feature>
<name>A0ABW3G5K9_9NOCA</name>
<dbReference type="Proteomes" id="UP001597068">
    <property type="component" value="Unassembled WGS sequence"/>
</dbReference>
<gene>
    <name evidence="8" type="ORF">ACFQ04_07775</name>
</gene>
<dbReference type="Gene3D" id="1.20.1250.20">
    <property type="entry name" value="MFS general substrate transporter like domains"/>
    <property type="match status" value="2"/>
</dbReference>
<dbReference type="PROSITE" id="PS50850">
    <property type="entry name" value="MFS"/>
    <property type="match status" value="1"/>
</dbReference>
<reference evidence="9" key="1">
    <citation type="journal article" date="2019" name="Int. J. Syst. Evol. Microbiol.">
        <title>The Global Catalogue of Microorganisms (GCM) 10K type strain sequencing project: providing services to taxonomists for standard genome sequencing and annotation.</title>
        <authorList>
            <consortium name="The Broad Institute Genomics Platform"/>
            <consortium name="The Broad Institute Genome Sequencing Center for Infectious Disease"/>
            <person name="Wu L."/>
            <person name="Ma J."/>
        </authorList>
    </citation>
    <scope>NUCLEOTIDE SEQUENCE [LARGE SCALE GENOMIC DNA]</scope>
    <source>
        <strain evidence="9">CCUG 50873</strain>
    </source>
</reference>
<dbReference type="InterPro" id="IPR020846">
    <property type="entry name" value="MFS_dom"/>
</dbReference>
<keyword evidence="9" id="KW-1185">Reference proteome</keyword>
<evidence type="ECO:0000256" key="1">
    <source>
        <dbReference type="ARBA" id="ARBA00004651"/>
    </source>
</evidence>
<dbReference type="InterPro" id="IPR052425">
    <property type="entry name" value="Uncharacterized_MFS-type"/>
</dbReference>
<dbReference type="RefSeq" id="WP_253646428.1">
    <property type="nucleotide sequence ID" value="NZ_BAAAMO010000002.1"/>
</dbReference>
<dbReference type="PANTHER" id="PTHR42688:SF1">
    <property type="entry name" value="BLR5212 PROTEIN"/>
    <property type="match status" value="1"/>
</dbReference>
<proteinExistence type="predicted"/>
<evidence type="ECO:0000256" key="2">
    <source>
        <dbReference type="ARBA" id="ARBA00022475"/>
    </source>
</evidence>